<dbReference type="InterPro" id="IPR036236">
    <property type="entry name" value="Znf_C2H2_sf"/>
</dbReference>
<feature type="domain" description="BED-type" evidence="7">
    <location>
        <begin position="19"/>
        <end position="68"/>
    </location>
</feature>
<accession>A0ABC9DB63</accession>
<evidence type="ECO:0000256" key="3">
    <source>
        <dbReference type="ARBA" id="ARBA00022833"/>
    </source>
</evidence>
<keyword evidence="9" id="KW-1185">Reference proteome</keyword>
<dbReference type="InterPro" id="IPR003656">
    <property type="entry name" value="Znf_BED"/>
</dbReference>
<dbReference type="PROSITE" id="PS50808">
    <property type="entry name" value="ZF_BED"/>
    <property type="match status" value="1"/>
</dbReference>
<evidence type="ECO:0000256" key="5">
    <source>
        <dbReference type="ARBA" id="ARBA00023163"/>
    </source>
</evidence>
<dbReference type="SUPFAM" id="SSF57667">
    <property type="entry name" value="beta-beta-alpha zinc fingers"/>
    <property type="match status" value="1"/>
</dbReference>
<keyword evidence="2 6" id="KW-0863">Zinc-finger</keyword>
<sequence>MSTNTSESSDDSHSALTRVRRSKVWEHFEQNLVEGDDGFKAVCKYCQIHLSTKSGTSSLRTHISQYCHAIGEVDRKRFIATLKKPIENFVFDPQLWRDRMIEFVIHAEIPFNKFEDPYFEPWVESVHPSLSSVGLGRQTVRNDCLKKYQTMKGDLYNELQSLDSHVCLTSDMWTSVQNSYIL</sequence>
<dbReference type="Pfam" id="PF02892">
    <property type="entry name" value="zf-BED"/>
    <property type="match status" value="1"/>
</dbReference>
<dbReference type="InterPro" id="IPR052035">
    <property type="entry name" value="ZnF_BED_domain_contain"/>
</dbReference>
<keyword evidence="4" id="KW-0805">Transcription regulation</keyword>
<keyword evidence="5" id="KW-0804">Transcription</keyword>
<dbReference type="EMBL" id="OZ075142">
    <property type="protein sequence ID" value="CAL5035652.1"/>
    <property type="molecule type" value="Genomic_DNA"/>
</dbReference>
<evidence type="ECO:0000256" key="6">
    <source>
        <dbReference type="PROSITE-ProRule" id="PRU00027"/>
    </source>
</evidence>
<keyword evidence="3" id="KW-0862">Zinc</keyword>
<protein>
    <recommendedName>
        <fullName evidence="7">BED-type domain-containing protein</fullName>
    </recommendedName>
</protein>
<keyword evidence="1" id="KW-0479">Metal-binding</keyword>
<dbReference type="GO" id="GO:0008270">
    <property type="term" value="F:zinc ion binding"/>
    <property type="evidence" value="ECO:0007669"/>
    <property type="project" value="UniProtKB-KW"/>
</dbReference>
<evidence type="ECO:0000259" key="7">
    <source>
        <dbReference type="PROSITE" id="PS50808"/>
    </source>
</evidence>
<evidence type="ECO:0000313" key="8">
    <source>
        <dbReference type="EMBL" id="CAL5035652.1"/>
    </source>
</evidence>
<dbReference type="SMART" id="SM00614">
    <property type="entry name" value="ZnF_BED"/>
    <property type="match status" value="1"/>
</dbReference>
<dbReference type="PANTHER" id="PTHR46481">
    <property type="entry name" value="ZINC FINGER BED DOMAIN-CONTAINING PROTEIN 4"/>
    <property type="match status" value="1"/>
</dbReference>
<evidence type="ECO:0000256" key="1">
    <source>
        <dbReference type="ARBA" id="ARBA00022723"/>
    </source>
</evidence>
<proteinExistence type="predicted"/>
<evidence type="ECO:0000313" key="9">
    <source>
        <dbReference type="Proteomes" id="UP001497457"/>
    </source>
</evidence>
<evidence type="ECO:0000256" key="2">
    <source>
        <dbReference type="ARBA" id="ARBA00022771"/>
    </source>
</evidence>
<organism evidence="8 9">
    <name type="scientific">Urochloa decumbens</name>
    <dbReference type="NCBI Taxonomy" id="240449"/>
    <lineage>
        <taxon>Eukaryota</taxon>
        <taxon>Viridiplantae</taxon>
        <taxon>Streptophyta</taxon>
        <taxon>Embryophyta</taxon>
        <taxon>Tracheophyta</taxon>
        <taxon>Spermatophyta</taxon>
        <taxon>Magnoliopsida</taxon>
        <taxon>Liliopsida</taxon>
        <taxon>Poales</taxon>
        <taxon>Poaceae</taxon>
        <taxon>PACMAD clade</taxon>
        <taxon>Panicoideae</taxon>
        <taxon>Panicodae</taxon>
        <taxon>Paniceae</taxon>
        <taxon>Melinidinae</taxon>
        <taxon>Urochloa</taxon>
    </lineage>
</organism>
<dbReference type="Proteomes" id="UP001497457">
    <property type="component" value="Chromosome 32b"/>
</dbReference>
<evidence type="ECO:0000256" key="4">
    <source>
        <dbReference type="ARBA" id="ARBA00023015"/>
    </source>
</evidence>
<dbReference type="PANTHER" id="PTHR46481:SF5">
    <property type="entry name" value="OS08G0393150 PROTEIN"/>
    <property type="match status" value="1"/>
</dbReference>
<dbReference type="AlphaFoldDB" id="A0ABC9DB63"/>
<name>A0ABC9DB63_9POAL</name>
<reference evidence="8" key="1">
    <citation type="submission" date="2024-10" db="EMBL/GenBank/DDBJ databases">
        <authorList>
            <person name="Ryan C."/>
        </authorList>
    </citation>
    <scope>NUCLEOTIDE SEQUENCE [LARGE SCALE GENOMIC DNA]</scope>
</reference>
<gene>
    <name evidence="8" type="ORF">URODEC1_LOCUS83585</name>
</gene>